<accession>A0A517MIT3</accession>
<dbReference type="AlphaFoldDB" id="A0A517MIT3"/>
<evidence type="ECO:0000313" key="2">
    <source>
        <dbReference type="Proteomes" id="UP000320672"/>
    </source>
</evidence>
<keyword evidence="2" id="KW-1185">Reference proteome</keyword>
<organism evidence="1 2">
    <name type="scientific">Roseimaritima multifibrata</name>
    <dbReference type="NCBI Taxonomy" id="1930274"/>
    <lineage>
        <taxon>Bacteria</taxon>
        <taxon>Pseudomonadati</taxon>
        <taxon>Planctomycetota</taxon>
        <taxon>Planctomycetia</taxon>
        <taxon>Pirellulales</taxon>
        <taxon>Pirellulaceae</taxon>
        <taxon>Roseimaritima</taxon>
    </lineage>
</organism>
<reference evidence="1 2" key="1">
    <citation type="submission" date="2019-02" db="EMBL/GenBank/DDBJ databases">
        <title>Deep-cultivation of Planctomycetes and their phenomic and genomic characterization uncovers novel biology.</title>
        <authorList>
            <person name="Wiegand S."/>
            <person name="Jogler M."/>
            <person name="Boedeker C."/>
            <person name="Pinto D."/>
            <person name="Vollmers J."/>
            <person name="Rivas-Marin E."/>
            <person name="Kohn T."/>
            <person name="Peeters S.H."/>
            <person name="Heuer A."/>
            <person name="Rast P."/>
            <person name="Oberbeckmann S."/>
            <person name="Bunk B."/>
            <person name="Jeske O."/>
            <person name="Meyerdierks A."/>
            <person name="Storesund J.E."/>
            <person name="Kallscheuer N."/>
            <person name="Luecker S."/>
            <person name="Lage O.M."/>
            <person name="Pohl T."/>
            <person name="Merkel B.J."/>
            <person name="Hornburger P."/>
            <person name="Mueller R.-W."/>
            <person name="Bruemmer F."/>
            <person name="Labrenz M."/>
            <person name="Spormann A.M."/>
            <person name="Op den Camp H."/>
            <person name="Overmann J."/>
            <person name="Amann R."/>
            <person name="Jetten M.S.M."/>
            <person name="Mascher T."/>
            <person name="Medema M.H."/>
            <person name="Devos D.P."/>
            <person name="Kaster A.-K."/>
            <person name="Ovreas L."/>
            <person name="Rohde M."/>
            <person name="Galperin M.Y."/>
            <person name="Jogler C."/>
        </authorList>
    </citation>
    <scope>NUCLEOTIDE SEQUENCE [LARGE SCALE GENOMIC DNA]</scope>
    <source>
        <strain evidence="1 2">FF011L</strain>
    </source>
</reference>
<dbReference type="OrthoDB" id="7061165at2"/>
<name>A0A517MIT3_9BACT</name>
<protein>
    <submittedName>
        <fullName evidence="1">Uncharacterized protein</fullName>
    </submittedName>
</protein>
<evidence type="ECO:0000313" key="1">
    <source>
        <dbReference type="EMBL" id="QDS94802.1"/>
    </source>
</evidence>
<sequence length="178" mass="20355">MSNSPAKQPSPLGRFFAGLNEYVFHGRLGVADVQLVDYLNDLLLRFVRVDSMIRVRRNTGQPVTEVVQMMFEAERRVGLAKRDVHRHIGDFTLFWSGMFPESLNQRSPIKTGDAFLDYYQQGKRAYAIAADIEADETRPASDLLHRLSEQFELCAYGLREVRREWEENASDGDGLLLS</sequence>
<dbReference type="RefSeq" id="WP_145352762.1">
    <property type="nucleotide sequence ID" value="NZ_CP036262.1"/>
</dbReference>
<dbReference type="KEGG" id="rml:FF011L_35840"/>
<dbReference type="EMBL" id="CP036262">
    <property type="protein sequence ID" value="QDS94802.1"/>
    <property type="molecule type" value="Genomic_DNA"/>
</dbReference>
<proteinExistence type="predicted"/>
<gene>
    <name evidence="1" type="ORF">FF011L_35840</name>
</gene>
<dbReference type="Proteomes" id="UP000320672">
    <property type="component" value="Chromosome"/>
</dbReference>